<evidence type="ECO:0000256" key="10">
    <source>
        <dbReference type="ARBA" id="ARBA00023324"/>
    </source>
</evidence>
<keyword evidence="4 11" id="KW-0479">Metal-binding</keyword>
<dbReference type="PRINTS" id="PR00461">
    <property type="entry name" value="PLPEROXIDASE"/>
</dbReference>
<evidence type="ECO:0000256" key="7">
    <source>
        <dbReference type="ARBA" id="ARBA00023004"/>
    </source>
</evidence>
<dbReference type="InterPro" id="IPR002016">
    <property type="entry name" value="Haem_peroxidase"/>
</dbReference>
<keyword evidence="3 13" id="KW-0349">Heme</keyword>
<keyword evidence="8 12" id="KW-1015">Disulfide bond</keyword>
<dbReference type="Gene3D" id="1.10.420.10">
    <property type="entry name" value="Peroxidase, domain 2"/>
    <property type="match status" value="1"/>
</dbReference>
<evidence type="ECO:0000313" key="16">
    <source>
        <dbReference type="Proteomes" id="UP001327560"/>
    </source>
</evidence>
<feature type="domain" description="Plant heme peroxidase family profile" evidence="14">
    <location>
        <begin position="1"/>
        <end position="133"/>
    </location>
</feature>
<comment type="similarity">
    <text evidence="13">Belongs to the peroxidase family. Classical plant (class III) peroxidase subfamily.</text>
</comment>
<evidence type="ECO:0000256" key="12">
    <source>
        <dbReference type="PIRSR" id="PIRSR600823-5"/>
    </source>
</evidence>
<keyword evidence="13" id="KW-0964">Secreted</keyword>
<evidence type="ECO:0000259" key="14">
    <source>
        <dbReference type="PROSITE" id="PS50873"/>
    </source>
</evidence>
<dbReference type="FunFam" id="1.10.420.10:FF:000001">
    <property type="entry name" value="Peroxidase"/>
    <property type="match status" value="1"/>
</dbReference>
<organism evidence="15 16">
    <name type="scientific">Canna indica</name>
    <name type="common">Indian-shot</name>
    <dbReference type="NCBI Taxonomy" id="4628"/>
    <lineage>
        <taxon>Eukaryota</taxon>
        <taxon>Viridiplantae</taxon>
        <taxon>Streptophyta</taxon>
        <taxon>Embryophyta</taxon>
        <taxon>Tracheophyta</taxon>
        <taxon>Spermatophyta</taxon>
        <taxon>Magnoliopsida</taxon>
        <taxon>Liliopsida</taxon>
        <taxon>Zingiberales</taxon>
        <taxon>Cannaceae</taxon>
        <taxon>Canna</taxon>
    </lineage>
</organism>
<protein>
    <recommendedName>
        <fullName evidence="13">Peroxidase</fullName>
        <ecNumber evidence="13">1.11.1.7</ecNumber>
    </recommendedName>
</protein>
<reference evidence="15 16" key="1">
    <citation type="submission" date="2023-10" db="EMBL/GenBank/DDBJ databases">
        <title>Chromosome-scale genome assembly provides insights into flower coloration mechanisms of Canna indica.</title>
        <authorList>
            <person name="Li C."/>
        </authorList>
    </citation>
    <scope>NUCLEOTIDE SEQUENCE [LARGE SCALE GENOMIC DNA]</scope>
    <source>
        <tissue evidence="15">Flower</tissue>
    </source>
</reference>
<keyword evidence="10 13" id="KW-0376">Hydrogen peroxide</keyword>
<dbReference type="Pfam" id="PF00141">
    <property type="entry name" value="peroxidase"/>
    <property type="match status" value="1"/>
</dbReference>
<evidence type="ECO:0000256" key="4">
    <source>
        <dbReference type="ARBA" id="ARBA00022723"/>
    </source>
</evidence>
<keyword evidence="7 11" id="KW-0408">Iron</keyword>
<name>A0AAQ3QF57_9LILI</name>
<comment type="cofactor">
    <cofactor evidence="11 13">
        <name>Ca(2+)</name>
        <dbReference type="ChEBI" id="CHEBI:29108"/>
    </cofactor>
    <text evidence="11 13">Binds 2 calcium ions per subunit.</text>
</comment>
<comment type="catalytic activity">
    <reaction evidence="1 13">
        <text>2 a phenolic donor + H2O2 = 2 a phenolic radical donor + 2 H2O</text>
        <dbReference type="Rhea" id="RHEA:56136"/>
        <dbReference type="ChEBI" id="CHEBI:15377"/>
        <dbReference type="ChEBI" id="CHEBI:16240"/>
        <dbReference type="ChEBI" id="CHEBI:139520"/>
        <dbReference type="ChEBI" id="CHEBI:139521"/>
        <dbReference type="EC" id="1.11.1.7"/>
    </reaction>
</comment>
<dbReference type="PROSITE" id="PS50873">
    <property type="entry name" value="PEROXIDASE_4"/>
    <property type="match status" value="1"/>
</dbReference>
<dbReference type="GO" id="GO:0006979">
    <property type="term" value="P:response to oxidative stress"/>
    <property type="evidence" value="ECO:0007669"/>
    <property type="project" value="UniProtKB-UniRule"/>
</dbReference>
<dbReference type="GO" id="GO:0020037">
    <property type="term" value="F:heme binding"/>
    <property type="evidence" value="ECO:0007669"/>
    <property type="project" value="UniProtKB-UniRule"/>
</dbReference>
<keyword evidence="5 11" id="KW-0106">Calcium</keyword>
<keyword evidence="9" id="KW-0873">Pyrrolidone carboxylic acid</keyword>
<feature type="binding site" evidence="11">
    <location>
        <position position="59"/>
    </location>
    <ligand>
        <name>Ca(2+)</name>
        <dbReference type="ChEBI" id="CHEBI:29108"/>
        <label>2</label>
    </ligand>
</feature>
<feature type="binding site" evidence="11">
    <location>
        <position position="56"/>
    </location>
    <ligand>
        <name>Ca(2+)</name>
        <dbReference type="ChEBI" id="CHEBI:29108"/>
        <label>2</label>
    </ligand>
</feature>
<comment type="subcellular location">
    <subcellularLocation>
        <location evidence="13">Secreted</location>
    </subcellularLocation>
</comment>
<evidence type="ECO:0000256" key="11">
    <source>
        <dbReference type="PIRSR" id="PIRSR600823-3"/>
    </source>
</evidence>
<proteinExistence type="inferred from homology"/>
<evidence type="ECO:0000256" key="3">
    <source>
        <dbReference type="ARBA" id="ARBA00022617"/>
    </source>
</evidence>
<dbReference type="InterPro" id="IPR000823">
    <property type="entry name" value="Peroxidase_pln"/>
</dbReference>
<feature type="disulfide bond" evidence="12">
    <location>
        <begin position="13"/>
        <end position="45"/>
    </location>
</feature>
<dbReference type="PANTHER" id="PTHR31517:SF84">
    <property type="entry name" value="PEROXIDASE"/>
    <property type="match status" value="1"/>
</dbReference>
<keyword evidence="2 13" id="KW-0575">Peroxidase</keyword>
<dbReference type="AlphaFoldDB" id="A0AAQ3QF57"/>
<evidence type="ECO:0000256" key="9">
    <source>
        <dbReference type="ARBA" id="ARBA00023283"/>
    </source>
</evidence>
<keyword evidence="6 13" id="KW-0560">Oxidoreductase</keyword>
<accession>A0AAQ3QF57</accession>
<gene>
    <name evidence="15" type="ORF">Cni_G15848</name>
</gene>
<dbReference type="EC" id="1.11.1.7" evidence="13"/>
<feature type="binding site" description="axial binding residue" evidence="11">
    <location>
        <position position="6"/>
    </location>
    <ligand>
        <name>heme b</name>
        <dbReference type="ChEBI" id="CHEBI:60344"/>
    </ligand>
    <ligandPart>
        <name>Fe</name>
        <dbReference type="ChEBI" id="CHEBI:18248"/>
    </ligandPart>
</feature>
<keyword evidence="16" id="KW-1185">Reference proteome</keyword>
<evidence type="ECO:0000256" key="5">
    <source>
        <dbReference type="ARBA" id="ARBA00022837"/>
    </source>
</evidence>
<sequence length="332" mass="37211">MHAGAHTIGRSHCDAFANRLYNFNPNASTVLSLDASYAAKLKQQCSSRSNDVVCMDPQTLTAFDTSYYRNILVNRGLLTSNQTLLAPADKVKELVGNHYKFHEQFAATMVKMGEISVLTESNNEICANCKRRSMVEEIVVEGKVIKDNNEMADSFANWYEELWTFSEERRNKVDLNNLDWVRISTKDCSTLEREFRGDLVGYKLSGIGNLHDSIVMLNEIVFTVNKSRSRCPILLVKIDLEKAYDIVDWRVVMKIMEKMSFPVKSSTNAVKQASGKTSNWRLPQIACSTGSMCTAHGAIGRKQARLARLAPDSARLPDPKVQAQPACKPGFN</sequence>
<evidence type="ECO:0000256" key="13">
    <source>
        <dbReference type="RuleBase" id="RU362060"/>
    </source>
</evidence>
<dbReference type="GO" id="GO:0042744">
    <property type="term" value="P:hydrogen peroxide catabolic process"/>
    <property type="evidence" value="ECO:0007669"/>
    <property type="project" value="UniProtKB-KW"/>
</dbReference>
<evidence type="ECO:0000313" key="15">
    <source>
        <dbReference type="EMBL" id="WOL07111.1"/>
    </source>
</evidence>
<comment type="function">
    <text evidence="13">Removal of H(2)O(2), oxidation of toxic reductants, biosynthesis and degradation of lignin, suberization, auxin catabolism, response to environmental stresses such as wounding, pathogen attack and oxidative stress.</text>
</comment>
<dbReference type="EMBL" id="CP136894">
    <property type="protein sequence ID" value="WOL07111.1"/>
    <property type="molecule type" value="Genomic_DNA"/>
</dbReference>
<feature type="binding site" evidence="11">
    <location>
        <position position="64"/>
    </location>
    <ligand>
        <name>Ca(2+)</name>
        <dbReference type="ChEBI" id="CHEBI:29108"/>
        <label>2</label>
    </ligand>
</feature>
<comment type="cofactor">
    <cofactor evidence="11 13">
        <name>heme b</name>
        <dbReference type="ChEBI" id="CHEBI:60344"/>
    </cofactor>
    <text evidence="11 13">Binds 1 heme b (iron(II)-protoporphyrin IX) group per subunit.</text>
</comment>
<dbReference type="InterPro" id="IPR010255">
    <property type="entry name" value="Haem_peroxidase_sf"/>
</dbReference>
<dbReference type="GO" id="GO:0005576">
    <property type="term" value="C:extracellular region"/>
    <property type="evidence" value="ECO:0007669"/>
    <property type="project" value="UniProtKB-SubCell"/>
</dbReference>
<dbReference type="SUPFAM" id="SSF48113">
    <property type="entry name" value="Heme-dependent peroxidases"/>
    <property type="match status" value="1"/>
</dbReference>
<dbReference type="PANTHER" id="PTHR31517">
    <property type="match status" value="1"/>
</dbReference>
<dbReference type="Proteomes" id="UP001327560">
    <property type="component" value="Chromosome 5"/>
</dbReference>
<evidence type="ECO:0000256" key="2">
    <source>
        <dbReference type="ARBA" id="ARBA00022559"/>
    </source>
</evidence>
<evidence type="ECO:0000256" key="1">
    <source>
        <dbReference type="ARBA" id="ARBA00000189"/>
    </source>
</evidence>
<dbReference type="GO" id="GO:0140825">
    <property type="term" value="F:lactoperoxidase activity"/>
    <property type="evidence" value="ECO:0007669"/>
    <property type="project" value="UniProtKB-EC"/>
</dbReference>
<feature type="binding site" evidence="11">
    <location>
        <position position="7"/>
    </location>
    <ligand>
        <name>Ca(2+)</name>
        <dbReference type="ChEBI" id="CHEBI:29108"/>
        <label>2</label>
    </ligand>
</feature>
<dbReference type="GO" id="GO:0046872">
    <property type="term" value="F:metal ion binding"/>
    <property type="evidence" value="ECO:0007669"/>
    <property type="project" value="UniProtKB-UniRule"/>
</dbReference>
<evidence type="ECO:0000256" key="6">
    <source>
        <dbReference type="ARBA" id="ARBA00023002"/>
    </source>
</evidence>
<evidence type="ECO:0000256" key="8">
    <source>
        <dbReference type="ARBA" id="ARBA00023157"/>
    </source>
</evidence>